<dbReference type="InterPro" id="IPR019933">
    <property type="entry name" value="DivIVA_domain"/>
</dbReference>
<evidence type="ECO:0000313" key="9">
    <source>
        <dbReference type="EMBL" id="EFT84235.1"/>
    </source>
</evidence>
<evidence type="ECO:0000256" key="3">
    <source>
        <dbReference type="ARBA" id="ARBA00022490"/>
    </source>
</evidence>
<evidence type="ECO:0000256" key="5">
    <source>
        <dbReference type="ARBA" id="ARBA00023054"/>
    </source>
</evidence>
<protein>
    <recommendedName>
        <fullName evidence="2">Cell wall synthesis protein Wag31</fullName>
    </recommendedName>
    <alternativeName>
        <fullName evidence="7">Antigen 84</fullName>
    </alternativeName>
</protein>
<evidence type="ECO:0000256" key="8">
    <source>
        <dbReference type="SAM" id="MobiDB-lite"/>
    </source>
</evidence>
<comment type="caution">
    <text evidence="9">The sequence shown here is derived from an EMBL/GenBank/DDBJ whole genome shotgun (WGS) entry which is preliminary data.</text>
</comment>
<accession>E6K0N2</accession>
<keyword evidence="3" id="KW-0963">Cytoplasm</keyword>
<keyword evidence="4" id="KW-0132">Cell division</keyword>
<evidence type="ECO:0000256" key="2">
    <source>
        <dbReference type="ARBA" id="ARBA00018787"/>
    </source>
</evidence>
<dbReference type="AlphaFoldDB" id="E6K0N2"/>
<evidence type="ECO:0000313" key="10">
    <source>
        <dbReference type="Proteomes" id="UP000004946"/>
    </source>
</evidence>
<evidence type="ECO:0000256" key="6">
    <source>
        <dbReference type="ARBA" id="ARBA00023306"/>
    </source>
</evidence>
<dbReference type="EMBL" id="AEON01000001">
    <property type="protein sequence ID" value="EFT84235.1"/>
    <property type="molecule type" value="Genomic_DNA"/>
</dbReference>
<dbReference type="GO" id="GO:0005737">
    <property type="term" value="C:cytoplasm"/>
    <property type="evidence" value="ECO:0007669"/>
    <property type="project" value="UniProtKB-SubCell"/>
</dbReference>
<proteinExistence type="predicted"/>
<comment type="subcellular location">
    <subcellularLocation>
        <location evidence="1">Cytoplasm</location>
    </subcellularLocation>
</comment>
<dbReference type="RefSeq" id="WP_006289795.1">
    <property type="nucleotide sequence ID" value="NZ_AP012333.1"/>
</dbReference>
<dbReference type="GO" id="GO:0051301">
    <property type="term" value="P:cell division"/>
    <property type="evidence" value="ECO:0007669"/>
    <property type="project" value="UniProtKB-KW"/>
</dbReference>
<evidence type="ECO:0000256" key="1">
    <source>
        <dbReference type="ARBA" id="ARBA00004496"/>
    </source>
</evidence>
<keyword evidence="6" id="KW-0131">Cell cycle</keyword>
<feature type="compositionally biased region" description="Polar residues" evidence="8">
    <location>
        <begin position="45"/>
        <end position="54"/>
    </location>
</feature>
<feature type="region of interest" description="Disordered" evidence="8">
    <location>
        <begin position="42"/>
        <end position="71"/>
    </location>
</feature>
<keyword evidence="10" id="KW-1185">Reference proteome</keyword>
<dbReference type="Pfam" id="PF05103">
    <property type="entry name" value="DivIVA"/>
    <property type="match status" value="1"/>
</dbReference>
<dbReference type="InterPro" id="IPR007793">
    <property type="entry name" value="DivIVA_fam"/>
</dbReference>
<reference evidence="9 10" key="1">
    <citation type="submission" date="2010-12" db="EMBL/GenBank/DDBJ databases">
        <authorList>
            <person name="Muzny D."/>
            <person name="Qin X."/>
            <person name="Buhay C."/>
            <person name="Dugan-Rocha S."/>
            <person name="Ding Y."/>
            <person name="Chen G."/>
            <person name="Hawes A."/>
            <person name="Holder M."/>
            <person name="Jhangiani S."/>
            <person name="Johnson A."/>
            <person name="Khan Z."/>
            <person name="Li Z."/>
            <person name="Liu W."/>
            <person name="Liu X."/>
            <person name="Perez L."/>
            <person name="Shen H."/>
            <person name="Wang Q."/>
            <person name="Watt J."/>
            <person name="Xi L."/>
            <person name="Xin Y."/>
            <person name="Zhou J."/>
            <person name="Deng J."/>
            <person name="Jiang H."/>
            <person name="Liu Y."/>
            <person name="Qu J."/>
            <person name="Song X.-Z."/>
            <person name="Zhang L."/>
            <person name="Villasana D."/>
            <person name="Johnson A."/>
            <person name="Liu J."/>
            <person name="Liyanage D."/>
            <person name="Lorensuhewa L."/>
            <person name="Robinson T."/>
            <person name="Song A."/>
            <person name="Song B.-B."/>
            <person name="Dinh H."/>
            <person name="Thornton R."/>
            <person name="Coyle M."/>
            <person name="Francisco L."/>
            <person name="Jackson L."/>
            <person name="Javaid M."/>
            <person name="Korchina V."/>
            <person name="Kovar C."/>
            <person name="Mata R."/>
            <person name="Mathew T."/>
            <person name="Ngo R."/>
            <person name="Nguyen L."/>
            <person name="Nguyen N."/>
            <person name="Okwuonu G."/>
            <person name="Ongeri F."/>
            <person name="Pham C."/>
            <person name="Simmons D."/>
            <person name="Wilczek-Boney K."/>
            <person name="Hale W."/>
            <person name="Jakkamsetti A."/>
            <person name="Pham P."/>
            <person name="Ruth R."/>
            <person name="San Lucas F."/>
            <person name="Warren J."/>
            <person name="Zhang J."/>
            <person name="Zhao Z."/>
            <person name="Zhou C."/>
            <person name="Zhu D."/>
            <person name="Lee S."/>
            <person name="Bess C."/>
            <person name="Blankenburg K."/>
            <person name="Forbes L."/>
            <person name="Fu Q."/>
            <person name="Gubbala S."/>
            <person name="Hirani K."/>
            <person name="Jayaseelan J.C."/>
            <person name="Lara F."/>
            <person name="Munidasa M."/>
            <person name="Palculict T."/>
            <person name="Patil S."/>
            <person name="Pu L.-L."/>
            <person name="Saada N."/>
            <person name="Tang L."/>
            <person name="Weissenberger G."/>
            <person name="Zhu Y."/>
            <person name="Hemphill L."/>
            <person name="Shang Y."/>
            <person name="Youmans B."/>
            <person name="Ayvaz T."/>
            <person name="Ross M."/>
            <person name="Santibanez J."/>
            <person name="Aqrawi P."/>
            <person name="Gross S."/>
            <person name="Joshi V."/>
            <person name="Fowler G."/>
            <person name="Nazareth L."/>
            <person name="Reid J."/>
            <person name="Worley K."/>
            <person name="Petrosino J."/>
            <person name="Highlander S."/>
            <person name="Gibbs R."/>
        </authorList>
    </citation>
    <scope>NUCLEOTIDE SEQUENCE [LARGE SCALE GENOMIC DNA]</scope>
    <source>
        <strain evidence="9 10">DSM 10105</strain>
    </source>
</reference>
<evidence type="ECO:0000256" key="4">
    <source>
        <dbReference type="ARBA" id="ARBA00022618"/>
    </source>
</evidence>
<organism evidence="9 10">
    <name type="scientific">Parascardovia denticolens DSM 10105 = JCM 12538</name>
    <dbReference type="NCBI Taxonomy" id="864564"/>
    <lineage>
        <taxon>Bacteria</taxon>
        <taxon>Bacillati</taxon>
        <taxon>Actinomycetota</taxon>
        <taxon>Actinomycetes</taxon>
        <taxon>Bifidobacteriales</taxon>
        <taxon>Bifidobacteriaceae</taxon>
        <taxon>Parascardovia</taxon>
    </lineage>
</organism>
<dbReference type="Gene3D" id="6.10.250.660">
    <property type="match status" value="1"/>
</dbReference>
<sequence length="71" mass="7952">MALLTPGDIRSKKIPLASRFKQGYDLDAVDDFLEECAQTVDELGKQQSKTQTRYTESDDDVVNSDLPPLFS</sequence>
<evidence type="ECO:0000256" key="7">
    <source>
        <dbReference type="ARBA" id="ARBA00031737"/>
    </source>
</evidence>
<keyword evidence="5" id="KW-0175">Coiled coil</keyword>
<gene>
    <name evidence="9" type="ORF">HMPREF0620_1240</name>
</gene>
<dbReference type="KEGG" id="pdo:PSDT_0429"/>
<dbReference type="HOGENOM" id="CLU_2736375_0_0_11"/>
<dbReference type="Proteomes" id="UP000004946">
    <property type="component" value="Chromosome"/>
</dbReference>
<dbReference type="PATRIC" id="fig|864564.6.peg.471"/>
<dbReference type="NCBIfam" id="TIGR03544">
    <property type="entry name" value="DivI1A_domain"/>
    <property type="match status" value="1"/>
</dbReference>
<name>E6K0N2_PARDN</name>